<sequence length="374" mass="40546">MQHDVVADFTRSIPPAPPEVGDALADTLGAIAADPGARTLLHESKTGGGPEDRLAAARWMARRMPAPEPHRLLLTNGTQSSLLLVLRHLAAPGDVVLAEGLTYGAIGNLAERARVRLRPVDLDDDGMVPESLAAACRKLKPRLIYCNPGYHNPTTTTMSLERRHQIVAVARQYGVPVFEDDVLGALHPDTPPPIATLAPELTWYSMGLTKSLTQGLRVGYLLGPDGPAVEAVTQPIARLSYWVANPLSAEVVRRWIDGGQATAIADAIHRESAVRQRLAGQLLHGLHFDTQDAAMHLWLRVPTGHTSHSYTAAAAERGVLVRPAEMFAVDGHPVPPRVRLSLSTPLDRAQVRRGLEIISALSSHERWANIVRRP</sequence>
<reference evidence="2 3" key="1">
    <citation type="submission" date="2021-01" db="EMBL/GenBank/DDBJ databases">
        <title>WGS of actinomycetes isolated from Thailand.</title>
        <authorList>
            <person name="Thawai C."/>
        </authorList>
    </citation>
    <scope>NUCLEOTIDE SEQUENCE [LARGE SCALE GENOMIC DNA]</scope>
    <source>
        <strain evidence="2 3">CA3R110</strain>
    </source>
</reference>
<dbReference type="CDD" id="cd00609">
    <property type="entry name" value="AAT_like"/>
    <property type="match status" value="1"/>
</dbReference>
<dbReference type="Gene3D" id="3.90.1150.10">
    <property type="entry name" value="Aspartate Aminotransferase, domain 1"/>
    <property type="match status" value="1"/>
</dbReference>
<name>A0ABS1Q5A5_9ACTN</name>
<evidence type="ECO:0000313" key="2">
    <source>
        <dbReference type="EMBL" id="MBL1119853.1"/>
    </source>
</evidence>
<accession>A0ABS1Q5A5</accession>
<dbReference type="Pfam" id="PF00155">
    <property type="entry name" value="Aminotran_1_2"/>
    <property type="match status" value="1"/>
</dbReference>
<dbReference type="InterPro" id="IPR015421">
    <property type="entry name" value="PyrdxlP-dep_Trfase_major"/>
</dbReference>
<keyword evidence="2" id="KW-0808">Transferase</keyword>
<dbReference type="RefSeq" id="WP_201857630.1">
    <property type="nucleotide sequence ID" value="NZ_JAERRG010000038.1"/>
</dbReference>
<proteinExistence type="predicted"/>
<dbReference type="InterPro" id="IPR004839">
    <property type="entry name" value="Aminotransferase_I/II_large"/>
</dbReference>
<gene>
    <name evidence="2" type="ORF">JK364_47265</name>
</gene>
<comment type="caution">
    <text evidence="2">The sequence shown here is derived from an EMBL/GenBank/DDBJ whole genome shotgun (WGS) entry which is preliminary data.</text>
</comment>
<protein>
    <submittedName>
        <fullName evidence="2">PLP-dependent aminotransferase family protein</fullName>
    </submittedName>
</protein>
<dbReference type="Gene3D" id="3.40.640.10">
    <property type="entry name" value="Type I PLP-dependent aspartate aminotransferase-like (Major domain)"/>
    <property type="match status" value="1"/>
</dbReference>
<organism evidence="2 3">
    <name type="scientific">Streptomyces endocoffeicus</name>
    <dbReference type="NCBI Taxonomy" id="2898945"/>
    <lineage>
        <taxon>Bacteria</taxon>
        <taxon>Bacillati</taxon>
        <taxon>Actinomycetota</taxon>
        <taxon>Actinomycetes</taxon>
        <taxon>Kitasatosporales</taxon>
        <taxon>Streptomycetaceae</taxon>
        <taxon>Streptomyces</taxon>
    </lineage>
</organism>
<dbReference type="InterPro" id="IPR015422">
    <property type="entry name" value="PyrdxlP-dep_Trfase_small"/>
</dbReference>
<evidence type="ECO:0000259" key="1">
    <source>
        <dbReference type="Pfam" id="PF00155"/>
    </source>
</evidence>
<dbReference type="GO" id="GO:0008483">
    <property type="term" value="F:transaminase activity"/>
    <property type="evidence" value="ECO:0007669"/>
    <property type="project" value="UniProtKB-KW"/>
</dbReference>
<keyword evidence="2" id="KW-0032">Aminotransferase</keyword>
<dbReference type="InterPro" id="IPR051446">
    <property type="entry name" value="HTH_trans_reg/aminotransferase"/>
</dbReference>
<dbReference type="SUPFAM" id="SSF53383">
    <property type="entry name" value="PLP-dependent transferases"/>
    <property type="match status" value="1"/>
</dbReference>
<dbReference type="EMBL" id="JAERRG010000038">
    <property type="protein sequence ID" value="MBL1119853.1"/>
    <property type="molecule type" value="Genomic_DNA"/>
</dbReference>
<evidence type="ECO:0000313" key="3">
    <source>
        <dbReference type="Proteomes" id="UP000621510"/>
    </source>
</evidence>
<dbReference type="PANTHER" id="PTHR46577">
    <property type="entry name" value="HTH-TYPE TRANSCRIPTIONAL REGULATORY PROTEIN GABR"/>
    <property type="match status" value="1"/>
</dbReference>
<dbReference type="Proteomes" id="UP000621510">
    <property type="component" value="Unassembled WGS sequence"/>
</dbReference>
<dbReference type="InterPro" id="IPR015424">
    <property type="entry name" value="PyrdxlP-dep_Trfase"/>
</dbReference>
<feature type="domain" description="Aminotransferase class I/classII large" evidence="1">
    <location>
        <begin position="48"/>
        <end position="358"/>
    </location>
</feature>
<dbReference type="PANTHER" id="PTHR46577:SF1">
    <property type="entry name" value="HTH-TYPE TRANSCRIPTIONAL REGULATORY PROTEIN GABR"/>
    <property type="match status" value="1"/>
</dbReference>
<keyword evidence="3" id="KW-1185">Reference proteome</keyword>